<evidence type="ECO:0000313" key="3">
    <source>
        <dbReference type="Proteomes" id="UP001187315"/>
    </source>
</evidence>
<accession>A0AA88MG51</accession>
<protein>
    <submittedName>
        <fullName evidence="2">Uncharacterized protein</fullName>
    </submittedName>
</protein>
<evidence type="ECO:0000313" key="2">
    <source>
        <dbReference type="EMBL" id="KAK2836421.1"/>
    </source>
</evidence>
<reference evidence="2" key="1">
    <citation type="submission" date="2023-08" db="EMBL/GenBank/DDBJ databases">
        <title>Pelteobagrus vachellii genome.</title>
        <authorList>
            <person name="Liu H."/>
        </authorList>
    </citation>
    <scope>NUCLEOTIDE SEQUENCE</scope>
    <source>
        <strain evidence="2">PRFRI_2022a</strain>
        <tissue evidence="2">Muscle</tissue>
    </source>
</reference>
<comment type="caution">
    <text evidence="2">The sequence shown here is derived from an EMBL/GenBank/DDBJ whole genome shotgun (WGS) entry which is preliminary data.</text>
</comment>
<sequence length="131" mass="15500">MKPGSPSETPRQRQWLAASRRFSRSRRTPKRQQRRKSHREQIRKRLPKQHLSTHVLCAGHRCQTPRLLSSILRANTPSLLCPLSWQMCRHKQHWELPESESGTLRRNDVIQLGQLILLLETDFEFDLTEDT</sequence>
<keyword evidence="3" id="KW-1185">Reference proteome</keyword>
<proteinExistence type="predicted"/>
<feature type="region of interest" description="Disordered" evidence="1">
    <location>
        <begin position="1"/>
        <end position="45"/>
    </location>
</feature>
<dbReference type="Proteomes" id="UP001187315">
    <property type="component" value="Unassembled WGS sequence"/>
</dbReference>
<dbReference type="EMBL" id="JAVHJS010000014">
    <property type="protein sequence ID" value="KAK2836421.1"/>
    <property type="molecule type" value="Genomic_DNA"/>
</dbReference>
<dbReference type="AlphaFoldDB" id="A0AA88MG51"/>
<organism evidence="2 3">
    <name type="scientific">Tachysurus vachellii</name>
    <name type="common">Darkbarbel catfish</name>
    <name type="synonym">Pelteobagrus vachellii</name>
    <dbReference type="NCBI Taxonomy" id="175792"/>
    <lineage>
        <taxon>Eukaryota</taxon>
        <taxon>Metazoa</taxon>
        <taxon>Chordata</taxon>
        <taxon>Craniata</taxon>
        <taxon>Vertebrata</taxon>
        <taxon>Euteleostomi</taxon>
        <taxon>Actinopterygii</taxon>
        <taxon>Neopterygii</taxon>
        <taxon>Teleostei</taxon>
        <taxon>Ostariophysi</taxon>
        <taxon>Siluriformes</taxon>
        <taxon>Bagridae</taxon>
        <taxon>Tachysurus</taxon>
    </lineage>
</organism>
<evidence type="ECO:0000256" key="1">
    <source>
        <dbReference type="SAM" id="MobiDB-lite"/>
    </source>
</evidence>
<name>A0AA88MG51_TACVA</name>
<gene>
    <name evidence="2" type="ORF">Q7C36_014290</name>
</gene>
<feature type="compositionally biased region" description="Basic residues" evidence="1">
    <location>
        <begin position="21"/>
        <end position="45"/>
    </location>
</feature>